<feature type="region of interest" description="Disordered" evidence="1">
    <location>
        <begin position="1"/>
        <end position="25"/>
    </location>
</feature>
<dbReference type="InterPro" id="IPR039612">
    <property type="entry name" value="VQ_5/9/14"/>
</dbReference>
<dbReference type="InterPro" id="IPR008889">
    <property type="entry name" value="VQ"/>
</dbReference>
<dbReference type="EMBL" id="QZWG01000002">
    <property type="protein sequence ID" value="RZC25993.1"/>
    <property type="molecule type" value="Genomic_DNA"/>
</dbReference>
<evidence type="ECO:0000259" key="2">
    <source>
        <dbReference type="Pfam" id="PF05678"/>
    </source>
</evidence>
<evidence type="ECO:0000256" key="1">
    <source>
        <dbReference type="SAM" id="MobiDB-lite"/>
    </source>
</evidence>
<protein>
    <submittedName>
        <fullName evidence="3">VQ motif-containing protein 9</fullName>
    </submittedName>
</protein>
<sequence length="212" mass="23346">MDHKHCQTPLDSSSSFPTTTSTTNRDQYLKQLNKLSHNISKPNNIKKPTFFESSQSLTHNNTFNKQYALPSESQPQVYNISKNDFRDMVQKLTGSPGHTPQPKPVATSRLHRLRPPPLPQVVSHRPPPPNSGKVAVAPPSPLPPFPTVHAESPVSAYMRSFLRNSVPSSSSESEFQLPFSPVTFGCFNSLGGGSPIPLSPTVPVSSPRWRDL</sequence>
<feature type="region of interest" description="Disordered" evidence="1">
    <location>
        <begin position="90"/>
        <end position="138"/>
    </location>
</feature>
<dbReference type="PANTHER" id="PTHR33783">
    <property type="entry name" value="PROTEIN HAIKU1"/>
    <property type="match status" value="1"/>
</dbReference>
<dbReference type="Proteomes" id="UP000289340">
    <property type="component" value="Chromosome 2"/>
</dbReference>
<dbReference type="Gramene" id="XM_028356588.1">
    <property type="protein sequence ID" value="XP_028212389.1"/>
    <property type="gene ID" value="LOC114394902"/>
</dbReference>
<dbReference type="AlphaFoldDB" id="A0A445LRT0"/>
<organism evidence="3 4">
    <name type="scientific">Glycine soja</name>
    <name type="common">Wild soybean</name>
    <dbReference type="NCBI Taxonomy" id="3848"/>
    <lineage>
        <taxon>Eukaryota</taxon>
        <taxon>Viridiplantae</taxon>
        <taxon>Streptophyta</taxon>
        <taxon>Embryophyta</taxon>
        <taxon>Tracheophyta</taxon>
        <taxon>Spermatophyta</taxon>
        <taxon>Magnoliopsida</taxon>
        <taxon>eudicotyledons</taxon>
        <taxon>Gunneridae</taxon>
        <taxon>Pentapetalae</taxon>
        <taxon>rosids</taxon>
        <taxon>fabids</taxon>
        <taxon>Fabales</taxon>
        <taxon>Fabaceae</taxon>
        <taxon>Papilionoideae</taxon>
        <taxon>50 kb inversion clade</taxon>
        <taxon>NPAAA clade</taxon>
        <taxon>indigoferoid/millettioid clade</taxon>
        <taxon>Phaseoleae</taxon>
        <taxon>Glycine</taxon>
        <taxon>Glycine subgen. Soja</taxon>
    </lineage>
</organism>
<feature type="compositionally biased region" description="Pro residues" evidence="1">
    <location>
        <begin position="115"/>
        <end position="130"/>
    </location>
</feature>
<name>A0A445LRT0_GLYSO</name>
<feature type="domain" description="VQ" evidence="2">
    <location>
        <begin position="73"/>
        <end position="98"/>
    </location>
</feature>
<reference evidence="3 4" key="1">
    <citation type="submission" date="2018-09" db="EMBL/GenBank/DDBJ databases">
        <title>A high-quality reference genome of wild soybean provides a powerful tool to mine soybean genomes.</title>
        <authorList>
            <person name="Xie M."/>
            <person name="Chung C.Y.L."/>
            <person name="Li M.-W."/>
            <person name="Wong F.-L."/>
            <person name="Chan T.-F."/>
            <person name="Lam H.-M."/>
        </authorList>
    </citation>
    <scope>NUCLEOTIDE SEQUENCE [LARGE SCALE GENOMIC DNA]</scope>
    <source>
        <strain evidence="4">cv. W05</strain>
        <tissue evidence="3">Hypocotyl of etiolated seedlings</tissue>
    </source>
</reference>
<feature type="compositionally biased region" description="Low complexity" evidence="1">
    <location>
        <begin position="12"/>
        <end position="23"/>
    </location>
</feature>
<evidence type="ECO:0000313" key="3">
    <source>
        <dbReference type="EMBL" id="RZC25993.1"/>
    </source>
</evidence>
<keyword evidence="4" id="KW-1185">Reference proteome</keyword>
<evidence type="ECO:0000313" key="4">
    <source>
        <dbReference type="Proteomes" id="UP000289340"/>
    </source>
</evidence>
<gene>
    <name evidence="3" type="ORF">D0Y65_004604</name>
</gene>
<dbReference type="Pfam" id="PF05678">
    <property type="entry name" value="VQ"/>
    <property type="match status" value="1"/>
</dbReference>
<proteinExistence type="predicted"/>
<dbReference type="PANTHER" id="PTHR33783:SF4">
    <property type="entry name" value="VQ MOTIF-CONTAINING PROTEIN 9"/>
    <property type="match status" value="1"/>
</dbReference>
<accession>A0A445LRT0</accession>
<comment type="caution">
    <text evidence="3">The sequence shown here is derived from an EMBL/GenBank/DDBJ whole genome shotgun (WGS) entry which is preliminary data.</text>
</comment>